<feature type="transmembrane region" description="Helical" evidence="2">
    <location>
        <begin position="56"/>
        <end position="79"/>
    </location>
</feature>
<feature type="transmembrane region" description="Helical" evidence="2">
    <location>
        <begin position="238"/>
        <end position="260"/>
    </location>
</feature>
<feature type="transmembrane region" description="Helical" evidence="2">
    <location>
        <begin position="208"/>
        <end position="232"/>
    </location>
</feature>
<comment type="caution">
    <text evidence="3">The sequence shown here is derived from an EMBL/GenBank/DDBJ whole genome shotgun (WGS) entry which is preliminary data.</text>
</comment>
<evidence type="ECO:0000256" key="1">
    <source>
        <dbReference type="SAM" id="MobiDB-lite"/>
    </source>
</evidence>
<reference evidence="3" key="1">
    <citation type="submission" date="2020-11" db="EMBL/GenBank/DDBJ databases">
        <authorList>
            <consortium name="DOE Joint Genome Institute"/>
            <person name="Ahrendt S."/>
            <person name="Riley R."/>
            <person name="Andreopoulos W."/>
            <person name="Labutti K."/>
            <person name="Pangilinan J."/>
            <person name="Ruiz-Duenas F.J."/>
            <person name="Barrasa J.M."/>
            <person name="Sanchez-Garcia M."/>
            <person name="Camarero S."/>
            <person name="Miyauchi S."/>
            <person name="Serrano A."/>
            <person name="Linde D."/>
            <person name="Babiker R."/>
            <person name="Drula E."/>
            <person name="Ayuso-Fernandez I."/>
            <person name="Pacheco R."/>
            <person name="Padilla G."/>
            <person name="Ferreira P."/>
            <person name="Barriuso J."/>
            <person name="Kellner H."/>
            <person name="Castanera R."/>
            <person name="Alfaro M."/>
            <person name="Ramirez L."/>
            <person name="Pisabarro A.G."/>
            <person name="Kuo A."/>
            <person name="Tritt A."/>
            <person name="Lipzen A."/>
            <person name="He G."/>
            <person name="Yan M."/>
            <person name="Ng V."/>
            <person name="Cullen D."/>
            <person name="Martin F."/>
            <person name="Rosso M.-N."/>
            <person name="Henrissat B."/>
            <person name="Hibbett D."/>
            <person name="Martinez A.T."/>
            <person name="Grigoriev I.V."/>
        </authorList>
    </citation>
    <scope>NUCLEOTIDE SEQUENCE</scope>
    <source>
        <strain evidence="3">CBS 247.69</strain>
    </source>
</reference>
<protein>
    <recommendedName>
        <fullName evidence="5">Transmembrane protein</fullName>
    </recommendedName>
</protein>
<dbReference type="EMBL" id="MU150232">
    <property type="protein sequence ID" value="KAF9468677.1"/>
    <property type="molecule type" value="Genomic_DNA"/>
</dbReference>
<feature type="region of interest" description="Disordered" evidence="1">
    <location>
        <begin position="268"/>
        <end position="287"/>
    </location>
</feature>
<feature type="region of interest" description="Disordered" evidence="1">
    <location>
        <begin position="365"/>
        <end position="391"/>
    </location>
</feature>
<organism evidence="3 4">
    <name type="scientific">Collybia nuda</name>
    <dbReference type="NCBI Taxonomy" id="64659"/>
    <lineage>
        <taxon>Eukaryota</taxon>
        <taxon>Fungi</taxon>
        <taxon>Dikarya</taxon>
        <taxon>Basidiomycota</taxon>
        <taxon>Agaricomycotina</taxon>
        <taxon>Agaricomycetes</taxon>
        <taxon>Agaricomycetidae</taxon>
        <taxon>Agaricales</taxon>
        <taxon>Tricholomatineae</taxon>
        <taxon>Clitocybaceae</taxon>
        <taxon>Collybia</taxon>
    </lineage>
</organism>
<name>A0A9P5YEU6_9AGAR</name>
<feature type="transmembrane region" description="Helical" evidence="2">
    <location>
        <begin position="131"/>
        <end position="151"/>
    </location>
</feature>
<accession>A0A9P5YEU6</accession>
<dbReference type="OrthoDB" id="3210850at2759"/>
<evidence type="ECO:0000313" key="3">
    <source>
        <dbReference type="EMBL" id="KAF9468677.1"/>
    </source>
</evidence>
<proteinExistence type="predicted"/>
<evidence type="ECO:0008006" key="5">
    <source>
        <dbReference type="Google" id="ProtNLM"/>
    </source>
</evidence>
<gene>
    <name evidence="3" type="ORF">BDZ94DRAFT_1245989</name>
</gene>
<dbReference type="PANTHER" id="PTHR38848">
    <property type="entry name" value="G-PROTEIN COUPLED RECEPTORS FAMILY 3 PROFILE DOMAIN-CONTAINING PROTEIN"/>
    <property type="match status" value="1"/>
</dbReference>
<feature type="compositionally biased region" description="Basic and acidic residues" evidence="1">
    <location>
        <begin position="376"/>
        <end position="391"/>
    </location>
</feature>
<keyword evidence="2" id="KW-0472">Membrane</keyword>
<feature type="transmembrane region" description="Helical" evidence="2">
    <location>
        <begin position="16"/>
        <end position="35"/>
    </location>
</feature>
<dbReference type="AlphaFoldDB" id="A0A9P5YEU6"/>
<dbReference type="Proteomes" id="UP000807353">
    <property type="component" value="Unassembled WGS sequence"/>
</dbReference>
<feature type="transmembrane region" description="Helical" evidence="2">
    <location>
        <begin position="171"/>
        <end position="196"/>
    </location>
</feature>
<keyword evidence="2" id="KW-0812">Transmembrane</keyword>
<feature type="compositionally biased region" description="Polar residues" evidence="1">
    <location>
        <begin position="305"/>
        <end position="316"/>
    </location>
</feature>
<feature type="region of interest" description="Disordered" evidence="1">
    <location>
        <begin position="305"/>
        <end position="339"/>
    </location>
</feature>
<keyword evidence="4" id="KW-1185">Reference proteome</keyword>
<evidence type="ECO:0000256" key="2">
    <source>
        <dbReference type="SAM" id="Phobius"/>
    </source>
</evidence>
<dbReference type="PANTHER" id="PTHR38848:SF3">
    <property type="entry name" value="G-PROTEIN COUPLED RECEPTORS FAMILY 3 PROFILE DOMAIN-CONTAINING PROTEIN"/>
    <property type="match status" value="1"/>
</dbReference>
<sequence length="391" mass="43653">MQASKSMIFPNRGMQILAWLIHYLGIAVITHCLSRRAATEELTTWHGLSQLTWPRALILLIFLDSWLFVFASGVVVFGVGLELNEGMCSAGIYLCIACYATSKLLIYAFLIEKIHIVWSPMAGIPRFKSRVYIVCFITVALYFIIITFLLVGRVHYLREGDSACIIGLKSYSSILVLSYDLYINLFLTALFLWPLFRSKIFSPLVKKVAVRTLVAATVALTTSTVNMAVLTILHGRELGWVCLGSCSADVIINALALFWVAGGAENPSTETISEPPRNPDRHAKSPNNFAFGLTDLEKFDQQSPIDSYFHSSSPNPHRTAHDAESECHAASTSTPPPRTTFRSFKGLFRKDRSFLQAPTQITMTTDIELEYPPTEADSRHSSDISEESFHR</sequence>
<evidence type="ECO:0000313" key="4">
    <source>
        <dbReference type="Proteomes" id="UP000807353"/>
    </source>
</evidence>
<feature type="transmembrane region" description="Helical" evidence="2">
    <location>
        <begin position="91"/>
        <end position="110"/>
    </location>
</feature>
<keyword evidence="2" id="KW-1133">Transmembrane helix</keyword>